<keyword evidence="1" id="KW-0472">Membrane</keyword>
<dbReference type="Proteomes" id="UP000665181">
    <property type="component" value="Unassembled WGS sequence"/>
</dbReference>
<keyword evidence="1" id="KW-0812">Transmembrane</keyword>
<proteinExistence type="predicted"/>
<evidence type="ECO:0000256" key="1">
    <source>
        <dbReference type="SAM" id="Phobius"/>
    </source>
</evidence>
<accession>A0A8I1WK32</accession>
<feature type="transmembrane region" description="Helical" evidence="1">
    <location>
        <begin position="119"/>
        <end position="140"/>
    </location>
</feature>
<reference evidence="2" key="1">
    <citation type="submission" date="2021-03" db="EMBL/GenBank/DDBJ databases">
        <title>Isolation of Bacillus subtilis from fermented food sample.</title>
        <authorList>
            <person name="Lakshmanan V."/>
            <person name="Athira K."/>
            <person name="Rajagopal K."/>
        </authorList>
    </citation>
    <scope>NUCLEOTIDE SEQUENCE</scope>
    <source>
        <strain evidence="2">S1</strain>
    </source>
</reference>
<comment type="caution">
    <text evidence="2">The sequence shown here is derived from an EMBL/GenBank/DDBJ whole genome shotgun (WGS) entry which is preliminary data.</text>
</comment>
<sequence>MSKIKFNRIQVVFKRDYDEYISWKSYKILLLMFLVLTAVAVVSINWLLPDQALISSDVSGTISCTIISNILFMLALIPLVISIPFFTSGTFTKEKANGIISSLLSTQLKPIEIWIGKSFAVFLPNFLVSILSPLVVLLVANNVMSISVSLLLSIFLITPLLFLGLTVLTIQLSMIYSSEMSIAPSYLTALILLAGVPLGSITNYLDITSWKFTFIYLIITVFMWGLVGGFSFFLSKERIILSK</sequence>
<dbReference type="AlphaFoldDB" id="A0A8I1WK32"/>
<feature type="transmembrane region" description="Helical" evidence="1">
    <location>
        <begin position="28"/>
        <end position="48"/>
    </location>
</feature>
<feature type="transmembrane region" description="Helical" evidence="1">
    <location>
        <begin position="60"/>
        <end position="86"/>
    </location>
</feature>
<organism evidence="2 3">
    <name type="scientific">Bacillus subtilis</name>
    <dbReference type="NCBI Taxonomy" id="1423"/>
    <lineage>
        <taxon>Bacteria</taxon>
        <taxon>Bacillati</taxon>
        <taxon>Bacillota</taxon>
        <taxon>Bacilli</taxon>
        <taxon>Bacillales</taxon>
        <taxon>Bacillaceae</taxon>
        <taxon>Bacillus</taxon>
    </lineage>
</organism>
<protein>
    <recommendedName>
        <fullName evidence="4">ABC transporter permease</fullName>
    </recommendedName>
</protein>
<feature type="transmembrane region" description="Helical" evidence="1">
    <location>
        <begin position="146"/>
        <end position="170"/>
    </location>
</feature>
<evidence type="ECO:0008006" key="4">
    <source>
        <dbReference type="Google" id="ProtNLM"/>
    </source>
</evidence>
<dbReference type="EMBL" id="JAGFPW010000037">
    <property type="protein sequence ID" value="MBO3796929.1"/>
    <property type="molecule type" value="Genomic_DNA"/>
</dbReference>
<evidence type="ECO:0000313" key="3">
    <source>
        <dbReference type="Proteomes" id="UP000665181"/>
    </source>
</evidence>
<name>A0A8I1WK32_BACIU</name>
<gene>
    <name evidence="2" type="ORF">J5227_22080</name>
</gene>
<evidence type="ECO:0000313" key="2">
    <source>
        <dbReference type="EMBL" id="MBO3796929.1"/>
    </source>
</evidence>
<feature type="transmembrane region" description="Helical" evidence="1">
    <location>
        <begin position="182"/>
        <end position="202"/>
    </location>
</feature>
<dbReference type="RefSeq" id="WP_059293352.1">
    <property type="nucleotide sequence ID" value="NZ_JAGFPW010000037.1"/>
</dbReference>
<feature type="transmembrane region" description="Helical" evidence="1">
    <location>
        <begin position="214"/>
        <end position="234"/>
    </location>
</feature>
<keyword evidence="1" id="KW-1133">Transmembrane helix</keyword>